<sequence length="413" mass="47540">MSNVINNRELNDTNKNKRQELLKGMILKLHDGVDPEEVKKEFRANFTGVSSFEITQMEQGLVQEGMPVEEIQRLCDVHADIFKGSVDEVHTRSKEEESIGHPVRVLREENYALTSLLEEDLEPKMEAFINHPEAPIKNLLLQDINLLWDIDKHYSRKENVIFPYMEKYGMSAPPKVMWGVDDEIRLAIKEMKQMVIDENREALKTHAPATLTKIKEMIFKEEQILIPMILEVFTEDEWLEIADDSEEIGYCIVSPEGKWAPNRVSFIGGPKKKEENAPDGNVRFGVGYLSVKELEKIMNTLPVDITFIDEKDTVKYFNLAKERIFARTKSVIGRTVQNCHPPQSVGTVEKLLEDFKAGVKDEESFWINSRGMFILITYYAVRDEKGKYMGTLEVTQNVKGIRELEGEKRILAD</sequence>
<dbReference type="RefSeq" id="WP_031577454.1">
    <property type="nucleotide sequence ID" value="NZ_FNDZ01000013.1"/>
</dbReference>
<gene>
    <name evidence="3" type="ORF">SAMN05421804_11348</name>
</gene>
<dbReference type="InterPro" id="IPR035965">
    <property type="entry name" value="PAS-like_dom_sf"/>
</dbReference>
<dbReference type="PANTHER" id="PTHR39966:SF3">
    <property type="entry name" value="DUF438 DOMAIN-CONTAINING PROTEIN"/>
    <property type="match status" value="1"/>
</dbReference>
<dbReference type="Pfam" id="PF01814">
    <property type="entry name" value="Hemerythrin"/>
    <property type="match status" value="1"/>
</dbReference>
<dbReference type="Pfam" id="PF13596">
    <property type="entry name" value="PAS_10"/>
    <property type="match status" value="1"/>
</dbReference>
<dbReference type="InterPro" id="IPR012312">
    <property type="entry name" value="Hemerythrin-like"/>
</dbReference>
<dbReference type="Proteomes" id="UP000183255">
    <property type="component" value="Unassembled WGS sequence"/>
</dbReference>
<dbReference type="InterPro" id="IPR007380">
    <property type="entry name" value="DUF438"/>
</dbReference>
<dbReference type="Gene3D" id="1.20.120.520">
    <property type="entry name" value="nmb1532 protein domain like"/>
    <property type="match status" value="1"/>
</dbReference>
<proteinExistence type="predicted"/>
<reference evidence="3 4" key="1">
    <citation type="submission" date="2016-10" db="EMBL/GenBank/DDBJ databases">
        <authorList>
            <person name="de Groot N.N."/>
        </authorList>
    </citation>
    <scope>NUCLEOTIDE SEQUENCE [LARGE SCALE GENOMIC DNA]</scope>
    <source>
        <strain evidence="3 4">CGMCC 1.5058</strain>
    </source>
</reference>
<evidence type="ECO:0000259" key="1">
    <source>
        <dbReference type="Pfam" id="PF01814"/>
    </source>
</evidence>
<evidence type="ECO:0000259" key="2">
    <source>
        <dbReference type="Pfam" id="PF04282"/>
    </source>
</evidence>
<dbReference type="Gene3D" id="3.30.450.20">
    <property type="entry name" value="PAS domain"/>
    <property type="match status" value="1"/>
</dbReference>
<dbReference type="Pfam" id="PF04282">
    <property type="entry name" value="DUF438"/>
    <property type="match status" value="1"/>
</dbReference>
<protein>
    <recommendedName>
        <fullName evidence="5">PAC domain-containing protein</fullName>
    </recommendedName>
</protein>
<dbReference type="PANTHER" id="PTHR39966">
    <property type="entry name" value="BLL2471 PROTEIN-RELATED"/>
    <property type="match status" value="1"/>
</dbReference>
<dbReference type="EMBL" id="FNDZ01000013">
    <property type="protein sequence ID" value="SDJ31628.1"/>
    <property type="molecule type" value="Genomic_DNA"/>
</dbReference>
<evidence type="ECO:0008006" key="5">
    <source>
        <dbReference type="Google" id="ProtNLM"/>
    </source>
</evidence>
<accession>A0A1G8SQT1</accession>
<feature type="domain" description="DUF438" evidence="2">
    <location>
        <begin position="22"/>
        <end position="87"/>
    </location>
</feature>
<dbReference type="SUPFAM" id="SSF55785">
    <property type="entry name" value="PYP-like sensor domain (PAS domain)"/>
    <property type="match status" value="1"/>
</dbReference>
<evidence type="ECO:0000313" key="4">
    <source>
        <dbReference type="Proteomes" id="UP000183255"/>
    </source>
</evidence>
<feature type="domain" description="Hemerythrin-like" evidence="1">
    <location>
        <begin position="101"/>
        <end position="229"/>
    </location>
</feature>
<dbReference type="AlphaFoldDB" id="A0A1G8SQT1"/>
<evidence type="ECO:0000313" key="3">
    <source>
        <dbReference type="EMBL" id="SDJ31628.1"/>
    </source>
</evidence>
<dbReference type="GO" id="GO:0005886">
    <property type="term" value="C:plasma membrane"/>
    <property type="evidence" value="ECO:0007669"/>
    <property type="project" value="TreeGrafter"/>
</dbReference>
<name>A0A1G8SQT1_9CLOT</name>
<organism evidence="3 4">
    <name type="scientific">Proteiniclasticum ruminis</name>
    <dbReference type="NCBI Taxonomy" id="398199"/>
    <lineage>
        <taxon>Bacteria</taxon>
        <taxon>Bacillati</taxon>
        <taxon>Bacillota</taxon>
        <taxon>Clostridia</taxon>
        <taxon>Eubacteriales</taxon>
        <taxon>Clostridiaceae</taxon>
        <taxon>Proteiniclasticum</taxon>
    </lineage>
</organism>